<feature type="transmembrane region" description="Helical" evidence="1">
    <location>
        <begin position="20"/>
        <end position="37"/>
    </location>
</feature>
<keyword evidence="1" id="KW-0472">Membrane</keyword>
<dbReference type="AlphaFoldDB" id="A0A380G1F8"/>
<accession>A0A380G1F8</accession>
<gene>
    <name evidence="2" type="ORF">NCTC13830_01738</name>
</gene>
<dbReference type="EMBL" id="UHDO01000001">
    <property type="protein sequence ID" value="SUM44337.1"/>
    <property type="molecule type" value="Genomic_DNA"/>
</dbReference>
<evidence type="ECO:0000313" key="3">
    <source>
        <dbReference type="Proteomes" id="UP000254047"/>
    </source>
</evidence>
<dbReference type="Proteomes" id="UP000254047">
    <property type="component" value="Unassembled WGS sequence"/>
</dbReference>
<keyword evidence="1" id="KW-1133">Transmembrane helix</keyword>
<name>A0A380G1F8_9STAP</name>
<organism evidence="2 3">
    <name type="scientific">Staphylococcus petrasii</name>
    <dbReference type="NCBI Taxonomy" id="1276936"/>
    <lineage>
        <taxon>Bacteria</taxon>
        <taxon>Bacillati</taxon>
        <taxon>Bacillota</taxon>
        <taxon>Bacilli</taxon>
        <taxon>Bacillales</taxon>
        <taxon>Staphylococcaceae</taxon>
        <taxon>Staphylococcus</taxon>
    </lineage>
</organism>
<sequence>MEIDFKITIEKRETTKKEKIVALISLIVLVGGIYYKLH</sequence>
<evidence type="ECO:0000313" key="2">
    <source>
        <dbReference type="EMBL" id="SUM44337.1"/>
    </source>
</evidence>
<reference evidence="2 3" key="1">
    <citation type="submission" date="2018-06" db="EMBL/GenBank/DDBJ databases">
        <authorList>
            <consortium name="Pathogen Informatics"/>
            <person name="Doyle S."/>
        </authorList>
    </citation>
    <scope>NUCLEOTIDE SEQUENCE [LARGE SCALE GENOMIC DNA]</scope>
    <source>
        <strain evidence="2 3">NCTC13830</strain>
    </source>
</reference>
<evidence type="ECO:0000256" key="1">
    <source>
        <dbReference type="SAM" id="Phobius"/>
    </source>
</evidence>
<keyword evidence="1" id="KW-0812">Transmembrane</keyword>
<protein>
    <submittedName>
        <fullName evidence="2">Uncharacterized protein</fullName>
    </submittedName>
</protein>
<proteinExistence type="predicted"/>